<sequence length="67" mass="7605">MDRAAGQFRPSYHACDASHGHSHQHGNTQHVGLLESFRSRPEILLLTDRNCDQSLVFSHPWTCFFGP</sequence>
<dbReference type="HOGENOM" id="CLU_2811854_0_0_1"/>
<evidence type="ECO:0000256" key="1">
    <source>
        <dbReference type="SAM" id="MobiDB-lite"/>
    </source>
</evidence>
<proteinExistence type="predicted"/>
<dbReference type="Proteomes" id="UP000054549">
    <property type="component" value="Unassembled WGS sequence"/>
</dbReference>
<evidence type="ECO:0000313" key="3">
    <source>
        <dbReference type="Proteomes" id="UP000054549"/>
    </source>
</evidence>
<accession>A0A0C2SCD7</accession>
<organism evidence="2 3">
    <name type="scientific">Amanita muscaria (strain Koide BX008)</name>
    <dbReference type="NCBI Taxonomy" id="946122"/>
    <lineage>
        <taxon>Eukaryota</taxon>
        <taxon>Fungi</taxon>
        <taxon>Dikarya</taxon>
        <taxon>Basidiomycota</taxon>
        <taxon>Agaricomycotina</taxon>
        <taxon>Agaricomycetes</taxon>
        <taxon>Agaricomycetidae</taxon>
        <taxon>Agaricales</taxon>
        <taxon>Pluteineae</taxon>
        <taxon>Amanitaceae</taxon>
        <taxon>Amanita</taxon>
    </lineage>
</organism>
<keyword evidence="3" id="KW-1185">Reference proteome</keyword>
<name>A0A0C2SCD7_AMAMK</name>
<evidence type="ECO:0000313" key="2">
    <source>
        <dbReference type="EMBL" id="KIL60580.1"/>
    </source>
</evidence>
<dbReference type="AlphaFoldDB" id="A0A0C2SCD7"/>
<feature type="region of interest" description="Disordered" evidence="1">
    <location>
        <begin position="1"/>
        <end position="28"/>
    </location>
</feature>
<dbReference type="EMBL" id="KN818296">
    <property type="protein sequence ID" value="KIL60580.1"/>
    <property type="molecule type" value="Genomic_DNA"/>
</dbReference>
<protein>
    <submittedName>
        <fullName evidence="2">Uncharacterized protein</fullName>
    </submittedName>
</protein>
<gene>
    <name evidence="2" type="ORF">M378DRAFT_167949</name>
</gene>
<dbReference type="InParanoid" id="A0A0C2SCD7"/>
<reference evidence="2 3" key="1">
    <citation type="submission" date="2014-04" db="EMBL/GenBank/DDBJ databases">
        <title>Evolutionary Origins and Diversification of the Mycorrhizal Mutualists.</title>
        <authorList>
            <consortium name="DOE Joint Genome Institute"/>
            <consortium name="Mycorrhizal Genomics Consortium"/>
            <person name="Kohler A."/>
            <person name="Kuo A."/>
            <person name="Nagy L.G."/>
            <person name="Floudas D."/>
            <person name="Copeland A."/>
            <person name="Barry K.W."/>
            <person name="Cichocki N."/>
            <person name="Veneault-Fourrey C."/>
            <person name="LaButti K."/>
            <person name="Lindquist E.A."/>
            <person name="Lipzen A."/>
            <person name="Lundell T."/>
            <person name="Morin E."/>
            <person name="Murat C."/>
            <person name="Riley R."/>
            <person name="Ohm R."/>
            <person name="Sun H."/>
            <person name="Tunlid A."/>
            <person name="Henrissat B."/>
            <person name="Grigoriev I.V."/>
            <person name="Hibbett D.S."/>
            <person name="Martin F."/>
        </authorList>
    </citation>
    <scope>NUCLEOTIDE SEQUENCE [LARGE SCALE GENOMIC DNA]</scope>
    <source>
        <strain evidence="2 3">Koide BX008</strain>
    </source>
</reference>